<proteinExistence type="predicted"/>
<feature type="DNA-binding region" description="H-T-H motif" evidence="4">
    <location>
        <begin position="37"/>
        <end position="56"/>
    </location>
</feature>
<evidence type="ECO:0000259" key="5">
    <source>
        <dbReference type="PROSITE" id="PS50977"/>
    </source>
</evidence>
<reference evidence="6 7" key="1">
    <citation type="submission" date="2018-03" db="EMBL/GenBank/DDBJ databases">
        <title>Genomic Encyclopedia of Archaeal and Bacterial Type Strains, Phase II (KMG-II): from individual species to whole genera.</title>
        <authorList>
            <person name="Goeker M."/>
        </authorList>
    </citation>
    <scope>NUCLEOTIDE SEQUENCE [LARGE SCALE GENOMIC DNA]</scope>
    <source>
        <strain evidence="6 7">DSM 45312</strain>
    </source>
</reference>
<dbReference type="EMBL" id="PYGA01000005">
    <property type="protein sequence ID" value="PSK98430.1"/>
    <property type="molecule type" value="Genomic_DNA"/>
</dbReference>
<dbReference type="Proteomes" id="UP000240542">
    <property type="component" value="Unassembled WGS sequence"/>
</dbReference>
<gene>
    <name evidence="6" type="ORF">CLV63_105104</name>
</gene>
<dbReference type="PROSITE" id="PS50977">
    <property type="entry name" value="HTH_TETR_2"/>
    <property type="match status" value="1"/>
</dbReference>
<evidence type="ECO:0000256" key="4">
    <source>
        <dbReference type="PROSITE-ProRule" id="PRU00335"/>
    </source>
</evidence>
<comment type="caution">
    <text evidence="6">The sequence shown here is derived from an EMBL/GenBank/DDBJ whole genome shotgun (WGS) entry which is preliminary data.</text>
</comment>
<organism evidence="6 7">
    <name type="scientific">Murinocardiopsis flavida</name>
    <dbReference type="NCBI Taxonomy" id="645275"/>
    <lineage>
        <taxon>Bacteria</taxon>
        <taxon>Bacillati</taxon>
        <taxon>Actinomycetota</taxon>
        <taxon>Actinomycetes</taxon>
        <taxon>Streptosporangiales</taxon>
        <taxon>Nocardiopsidaceae</taxon>
        <taxon>Murinocardiopsis</taxon>
    </lineage>
</organism>
<dbReference type="SUPFAM" id="SSF46689">
    <property type="entry name" value="Homeodomain-like"/>
    <property type="match status" value="1"/>
</dbReference>
<dbReference type="OrthoDB" id="3403733at2"/>
<dbReference type="RefSeq" id="WP_106582518.1">
    <property type="nucleotide sequence ID" value="NZ_PYGA01000005.1"/>
</dbReference>
<evidence type="ECO:0000256" key="1">
    <source>
        <dbReference type="ARBA" id="ARBA00023015"/>
    </source>
</evidence>
<dbReference type="GO" id="GO:0000976">
    <property type="term" value="F:transcription cis-regulatory region binding"/>
    <property type="evidence" value="ECO:0007669"/>
    <property type="project" value="TreeGrafter"/>
</dbReference>
<evidence type="ECO:0000313" key="6">
    <source>
        <dbReference type="EMBL" id="PSK98430.1"/>
    </source>
</evidence>
<dbReference type="Gene3D" id="1.10.357.10">
    <property type="entry name" value="Tetracycline Repressor, domain 2"/>
    <property type="match status" value="1"/>
</dbReference>
<dbReference type="PANTHER" id="PTHR30055">
    <property type="entry name" value="HTH-TYPE TRANSCRIPTIONAL REGULATOR RUTR"/>
    <property type="match status" value="1"/>
</dbReference>
<dbReference type="GO" id="GO:0003700">
    <property type="term" value="F:DNA-binding transcription factor activity"/>
    <property type="evidence" value="ECO:0007669"/>
    <property type="project" value="TreeGrafter"/>
</dbReference>
<evidence type="ECO:0000256" key="3">
    <source>
        <dbReference type="ARBA" id="ARBA00023163"/>
    </source>
</evidence>
<keyword evidence="2 4" id="KW-0238">DNA-binding</keyword>
<dbReference type="PANTHER" id="PTHR30055:SF234">
    <property type="entry name" value="HTH-TYPE TRANSCRIPTIONAL REGULATOR BETI"/>
    <property type="match status" value="1"/>
</dbReference>
<sequence length="226" mass="23442">MDTSDTDGRAAADLTARARIRDAALAEFADRGFKGATFQTIADAAGVSTGLIRHHFGSKEGLRRVCDEHAIGTLLDQARSSLGAEAAEPGFMASVYAMGAASARYLARALVEGSPAATEMFDAGSDLAEQFLSATWPDRFPAGGAAVRDAAAVMGAMHLGTLVLHAHLSRRMGADSLDPANLPRTGAAIADIYALMGDYFTGAQGALITEAVASAAHGKDEEDRDE</sequence>
<dbReference type="Pfam" id="PF00440">
    <property type="entry name" value="TetR_N"/>
    <property type="match status" value="1"/>
</dbReference>
<keyword evidence="7" id="KW-1185">Reference proteome</keyword>
<dbReference type="PRINTS" id="PR00455">
    <property type="entry name" value="HTHTETR"/>
</dbReference>
<dbReference type="InterPro" id="IPR050109">
    <property type="entry name" value="HTH-type_TetR-like_transc_reg"/>
</dbReference>
<feature type="domain" description="HTH tetR-type" evidence="5">
    <location>
        <begin position="14"/>
        <end position="74"/>
    </location>
</feature>
<dbReference type="InterPro" id="IPR009057">
    <property type="entry name" value="Homeodomain-like_sf"/>
</dbReference>
<evidence type="ECO:0000256" key="2">
    <source>
        <dbReference type="ARBA" id="ARBA00023125"/>
    </source>
</evidence>
<protein>
    <submittedName>
        <fullName evidence="6">TetR family transcriptional regulator</fullName>
    </submittedName>
</protein>
<keyword evidence="1" id="KW-0805">Transcription regulation</keyword>
<dbReference type="AlphaFoldDB" id="A0A2P8DMI3"/>
<name>A0A2P8DMI3_9ACTN</name>
<evidence type="ECO:0000313" key="7">
    <source>
        <dbReference type="Proteomes" id="UP000240542"/>
    </source>
</evidence>
<accession>A0A2P8DMI3</accession>
<dbReference type="InterPro" id="IPR001647">
    <property type="entry name" value="HTH_TetR"/>
</dbReference>
<keyword evidence="3" id="KW-0804">Transcription</keyword>